<keyword evidence="1" id="KW-0812">Transmembrane</keyword>
<dbReference type="Proteomes" id="UP000178450">
    <property type="component" value="Unassembled WGS sequence"/>
</dbReference>
<dbReference type="Pfam" id="PF13453">
    <property type="entry name" value="Zn_ribbon_TFIIB"/>
    <property type="match status" value="1"/>
</dbReference>
<evidence type="ECO:0000256" key="1">
    <source>
        <dbReference type="SAM" id="Phobius"/>
    </source>
</evidence>
<keyword evidence="1" id="KW-0472">Membrane</keyword>
<reference evidence="3 4" key="1">
    <citation type="journal article" date="2016" name="Nat. Commun.">
        <title>Thousands of microbial genomes shed light on interconnected biogeochemical processes in an aquifer system.</title>
        <authorList>
            <person name="Anantharaman K."/>
            <person name="Brown C.T."/>
            <person name="Hug L.A."/>
            <person name="Sharon I."/>
            <person name="Castelle C.J."/>
            <person name="Probst A.J."/>
            <person name="Thomas B.C."/>
            <person name="Singh A."/>
            <person name="Wilkins M.J."/>
            <person name="Karaoz U."/>
            <person name="Brodie E.L."/>
            <person name="Williams K.H."/>
            <person name="Hubbard S.S."/>
            <person name="Banfield J.F."/>
        </authorList>
    </citation>
    <scope>NUCLEOTIDE SEQUENCE [LARGE SCALE GENOMIC DNA]</scope>
</reference>
<accession>A0A1F7KEG9</accession>
<feature type="transmembrane region" description="Helical" evidence="1">
    <location>
        <begin position="118"/>
        <end position="139"/>
    </location>
</feature>
<evidence type="ECO:0000313" key="3">
    <source>
        <dbReference type="EMBL" id="OGK66258.1"/>
    </source>
</evidence>
<feature type="domain" description="Transcription factor zinc-finger" evidence="2">
    <location>
        <begin position="3"/>
        <end position="35"/>
    </location>
</feature>
<evidence type="ECO:0000313" key="4">
    <source>
        <dbReference type="Proteomes" id="UP000178450"/>
    </source>
</evidence>
<proteinExistence type="predicted"/>
<organism evidence="3 4">
    <name type="scientific">Candidatus Roizmanbacteria bacterium RIFOXYA1_FULL_41_12</name>
    <dbReference type="NCBI Taxonomy" id="1802082"/>
    <lineage>
        <taxon>Bacteria</taxon>
        <taxon>Candidatus Roizmaniibacteriota</taxon>
    </lineage>
</organism>
<dbReference type="AlphaFoldDB" id="A0A1F7KEG9"/>
<dbReference type="InterPro" id="IPR027392">
    <property type="entry name" value="TF_Znf"/>
</dbReference>
<dbReference type="EMBL" id="MGBG01000009">
    <property type="protein sequence ID" value="OGK66258.1"/>
    <property type="molecule type" value="Genomic_DNA"/>
</dbReference>
<gene>
    <name evidence="3" type="ORF">A2209_01360</name>
</gene>
<evidence type="ECO:0000259" key="2">
    <source>
        <dbReference type="Pfam" id="PF13453"/>
    </source>
</evidence>
<keyword evidence="1" id="KW-1133">Transmembrane helix</keyword>
<comment type="caution">
    <text evidence="3">The sequence shown here is derived from an EMBL/GenBank/DDBJ whole genome shotgun (WGS) entry which is preliminary data.</text>
</comment>
<protein>
    <recommendedName>
        <fullName evidence="2">Transcription factor zinc-finger domain-containing protein</fullName>
    </recommendedName>
</protein>
<name>A0A1F7KEG9_9BACT</name>
<sequence length="236" mass="27055">MECPNCQAELKPEKIGSTVYWRCASCGALWFDNKESDFLSEEEAAKLNKIKKQPSFSRLNYTCPRDKTKLKYDGYYYRCYSCGGLMASSASILEEKMAKRQRLASTLKKPISFSQMKTVVIFALAVLFVGVNVSLVNGLRHRLTLETQAQQVKSTLQIHAVNQDKLALYFNTEEPYRTTALFKSADRQWEQVINPNYSLNHFLIVSRPSKATKVQVRLQSVKNEEYLTEEVALEPR</sequence>